<evidence type="ECO:0000313" key="2">
    <source>
        <dbReference type="EMBL" id="MFC3568415.1"/>
    </source>
</evidence>
<dbReference type="Pfam" id="PF22262">
    <property type="entry name" value="DUF6950"/>
    <property type="match status" value="1"/>
</dbReference>
<organism evidence="2 3">
    <name type="scientific">Paracoccus simplex</name>
    <dbReference type="NCBI Taxonomy" id="2086346"/>
    <lineage>
        <taxon>Bacteria</taxon>
        <taxon>Pseudomonadati</taxon>
        <taxon>Pseudomonadota</taxon>
        <taxon>Alphaproteobacteria</taxon>
        <taxon>Rhodobacterales</taxon>
        <taxon>Paracoccaceae</taxon>
        <taxon>Paracoccus</taxon>
    </lineage>
</organism>
<dbReference type="Proteomes" id="UP001595596">
    <property type="component" value="Unassembled WGS sequence"/>
</dbReference>
<keyword evidence="3" id="KW-1185">Reference proteome</keyword>
<dbReference type="EMBL" id="JBHRXE010000008">
    <property type="protein sequence ID" value="MFC3568415.1"/>
    <property type="molecule type" value="Genomic_DNA"/>
</dbReference>
<accession>A0ABV7RU53</accession>
<comment type="caution">
    <text evidence="2">The sequence shown here is derived from an EMBL/GenBank/DDBJ whole genome shotgun (WGS) entry which is preliminary data.</text>
</comment>
<reference evidence="3" key="1">
    <citation type="journal article" date="2019" name="Int. J. Syst. Evol. Microbiol.">
        <title>The Global Catalogue of Microorganisms (GCM) 10K type strain sequencing project: providing services to taxonomists for standard genome sequencing and annotation.</title>
        <authorList>
            <consortium name="The Broad Institute Genomics Platform"/>
            <consortium name="The Broad Institute Genome Sequencing Center for Infectious Disease"/>
            <person name="Wu L."/>
            <person name="Ma J."/>
        </authorList>
    </citation>
    <scope>NUCLEOTIDE SEQUENCE [LARGE SCALE GENOMIC DNA]</scope>
    <source>
        <strain evidence="3">VKM B-3226</strain>
    </source>
</reference>
<gene>
    <name evidence="2" type="ORF">ACFOMP_02990</name>
</gene>
<dbReference type="RefSeq" id="WP_379027830.1">
    <property type="nucleotide sequence ID" value="NZ_JBHRXE010000008.1"/>
</dbReference>
<sequence>MADLAAYVQRTAGLPWAWGRQDCTIWVADWCIERWGADPAERFRGRYRSETEAMLLTASGLLETVAPEIRLRRKAAPAEGDIGVIEFRGREVSAIWSGSHWLFRTPRGIAMALGKVIAIWGD</sequence>
<evidence type="ECO:0000313" key="3">
    <source>
        <dbReference type="Proteomes" id="UP001595596"/>
    </source>
</evidence>
<proteinExistence type="predicted"/>
<evidence type="ECO:0000259" key="1">
    <source>
        <dbReference type="Pfam" id="PF22262"/>
    </source>
</evidence>
<protein>
    <submittedName>
        <fullName evidence="2">DUF6950 family protein</fullName>
    </submittedName>
</protein>
<name>A0ABV7RU53_9RHOB</name>
<dbReference type="InterPro" id="IPR053802">
    <property type="entry name" value="DUF6950"/>
</dbReference>
<feature type="domain" description="DUF6950" evidence="1">
    <location>
        <begin position="3"/>
        <end position="120"/>
    </location>
</feature>